<dbReference type="Gene3D" id="3.50.50.60">
    <property type="entry name" value="FAD/NAD(P)-binding domain"/>
    <property type="match status" value="2"/>
</dbReference>
<evidence type="ECO:0000256" key="9">
    <source>
        <dbReference type="ARBA" id="ARBA00022989"/>
    </source>
</evidence>
<dbReference type="EMBL" id="JX879776">
    <property type="protein sequence ID" value="AGC65582.1"/>
    <property type="molecule type" value="mRNA"/>
</dbReference>
<evidence type="ECO:0000256" key="4">
    <source>
        <dbReference type="ARBA" id="ARBA00010790"/>
    </source>
</evidence>
<feature type="domain" description="Glucose-methanol-choline oxidoreductase N-terminal" evidence="14">
    <location>
        <begin position="259"/>
        <end position="478"/>
    </location>
</feature>
<comment type="catalytic activity">
    <reaction evidence="1 12">
        <text>a long-chain primary fatty alcohol + O2 = a long-chain fatty aldehyde + H2O2</text>
        <dbReference type="Rhea" id="RHEA:22756"/>
        <dbReference type="ChEBI" id="CHEBI:15379"/>
        <dbReference type="ChEBI" id="CHEBI:16240"/>
        <dbReference type="ChEBI" id="CHEBI:17176"/>
        <dbReference type="ChEBI" id="CHEBI:77396"/>
        <dbReference type="EC" id="1.1.3.20"/>
    </reaction>
</comment>
<dbReference type="InterPro" id="IPR007867">
    <property type="entry name" value="GMC_OxRtase_C"/>
</dbReference>
<evidence type="ECO:0000256" key="10">
    <source>
        <dbReference type="ARBA" id="ARBA00023002"/>
    </source>
</evidence>
<evidence type="ECO:0000259" key="15">
    <source>
        <dbReference type="Pfam" id="PF05199"/>
    </source>
</evidence>
<organism evidence="16">
    <name type="scientific">Simmondsia chinensis</name>
    <name type="common">Jojoba</name>
    <name type="synonym">Buxus chinensis</name>
    <dbReference type="NCBI Taxonomy" id="3999"/>
    <lineage>
        <taxon>Eukaryota</taxon>
        <taxon>Viridiplantae</taxon>
        <taxon>Streptophyta</taxon>
        <taxon>Embryophyta</taxon>
        <taxon>Tracheophyta</taxon>
        <taxon>Spermatophyta</taxon>
        <taxon>Magnoliopsida</taxon>
        <taxon>eudicotyledons</taxon>
        <taxon>Gunneridae</taxon>
        <taxon>Pentapetalae</taxon>
        <taxon>Caryophyllales</taxon>
        <taxon>Simmondsiaceae</taxon>
        <taxon>Simmondsia</taxon>
    </lineage>
</organism>
<dbReference type="EC" id="1.1.3.20" evidence="5 12"/>
<dbReference type="PIRSF" id="PIRSF028937">
    <property type="entry name" value="Lg_Ch_AO"/>
    <property type="match status" value="1"/>
</dbReference>
<evidence type="ECO:0000256" key="6">
    <source>
        <dbReference type="ARBA" id="ARBA00022630"/>
    </source>
</evidence>
<feature type="domain" description="Glucose-methanol-choline oxidoreductase C-terminal" evidence="15">
    <location>
        <begin position="580"/>
        <end position="704"/>
    </location>
</feature>
<evidence type="ECO:0000256" key="2">
    <source>
        <dbReference type="ARBA" id="ARBA00003842"/>
    </source>
</evidence>
<proteinExistence type="evidence at transcript level"/>
<dbReference type="GO" id="GO:0016020">
    <property type="term" value="C:membrane"/>
    <property type="evidence" value="ECO:0007669"/>
    <property type="project" value="UniProtKB-SubCell"/>
</dbReference>
<dbReference type="GO" id="GO:0046577">
    <property type="term" value="F:long-chain-alcohol oxidase activity"/>
    <property type="evidence" value="ECO:0007669"/>
    <property type="project" value="UniProtKB-EC"/>
</dbReference>
<dbReference type="Pfam" id="PF05199">
    <property type="entry name" value="GMC_oxred_C"/>
    <property type="match status" value="1"/>
</dbReference>
<evidence type="ECO:0000256" key="7">
    <source>
        <dbReference type="ARBA" id="ARBA00022692"/>
    </source>
</evidence>
<dbReference type="InterPro" id="IPR012400">
    <property type="entry name" value="Long_Oxdase"/>
</dbReference>
<evidence type="ECO:0000256" key="8">
    <source>
        <dbReference type="ARBA" id="ARBA00022827"/>
    </source>
</evidence>
<evidence type="ECO:0000256" key="11">
    <source>
        <dbReference type="ARBA" id="ARBA00023136"/>
    </source>
</evidence>
<dbReference type="SUPFAM" id="SSF51905">
    <property type="entry name" value="FAD/NAD(P)-binding domain"/>
    <property type="match status" value="1"/>
</dbReference>
<sequence length="721" mass="78912">MEDVLRRNIVHPLPSDDVHVEGIQPSAARKIAIRAFFSAPGSRPPIPEAVAELMKRRALPEAVVAVRVALRLLSTRIGTLLLCGFRSLTWKWPFLLKFSQIQLHKREKILQSWSKQSFWTSLRVVFLLIKVVCCFVFFSQTDENSKNPAWEAIGYNLDSRECSTKPQEERPLQKGIVECTNTDNDNLLRSLKEKCVEVTEDHEKNMFKVKCDVVIVGSGCGGGVAAGVLASSGLKVLVIEKGNYFAPGDYSSLEGPSLDELYVSGGMLTTLDGKMLLFSGSTVGGGSAINWSASIRTPDPVIKEWSVNHRLPIFNSSDYRLAMDEVCKRIGVTEKCTEEGFQNQVLRQGCENLGLEVEKVPRNSSENHYCGSCTYGCRLGDKKGTDTTWLVDAVEHGAVVLTGCKAEKFVLEDVKTGTRKKKCTGIIAAVSDKNVTKKLQIEARVSISACGSVLTPPLLKSSGLRNPNIGANLHLHPVLLAWGYFPESANSVKGKSFEGGIITSLHKVTSDPEKRNIHAIIEAPGLGPAAFSSLIPWVSGRDMKERMVKYDRTANLFALVRDQSTGESQRRGKDSISFKDFDKQNLKIGLRQCLRILIAAGAAEVGTYRSDGQRMRCKGVKAGELEEFLDTVIAPGGPRSRTEEWPIYASALQMGSFRMGDAAETGPVDSNGESWEPEGLYVCDGSFLPTAFGVNPMITIQSTAYCISSAIDVSEANKTKV</sequence>
<keyword evidence="7" id="KW-0812">Transmembrane</keyword>
<reference evidence="16" key="1">
    <citation type="journal article" date="2013" name="Plant Physiol.">
        <title>Molecular characterization of the Fatty alcohol oxidation pathway for wax-ester mobilization in germinated jojoba seeds.</title>
        <authorList>
            <person name="Rajangam A.S."/>
            <person name="Gidda S.K."/>
            <person name="Craddock C."/>
            <person name="Mullen R.T."/>
            <person name="Dyer J.M."/>
            <person name="Eastmond P.J."/>
        </authorList>
    </citation>
    <scope>NUCLEOTIDE SEQUENCE</scope>
</reference>
<dbReference type="InterPro" id="IPR036188">
    <property type="entry name" value="FAD/NAD-bd_sf"/>
</dbReference>
<dbReference type="InterPro" id="IPR000172">
    <property type="entry name" value="GMC_OxRdtase_N"/>
</dbReference>
<evidence type="ECO:0000256" key="12">
    <source>
        <dbReference type="PIRNR" id="PIRNR028937"/>
    </source>
</evidence>
<evidence type="ECO:0000256" key="13">
    <source>
        <dbReference type="PIRSR" id="PIRSR028937-2"/>
    </source>
</evidence>
<dbReference type="GO" id="GO:0050660">
    <property type="term" value="F:flavin adenine dinucleotide binding"/>
    <property type="evidence" value="ECO:0007669"/>
    <property type="project" value="InterPro"/>
</dbReference>
<name>L7VFV2_SIMCH</name>
<dbReference type="AlphaFoldDB" id="L7VFV2"/>
<keyword evidence="11 12" id="KW-0472">Membrane</keyword>
<accession>L7VFV2</accession>
<keyword evidence="9" id="KW-1133">Transmembrane helix</keyword>
<comment type="function">
    <text evidence="2 12">Long-chain fatty alcohol oxidase involved in the omega-oxidation pathway of lipid degradation.</text>
</comment>
<dbReference type="PANTHER" id="PTHR46056">
    <property type="entry name" value="LONG-CHAIN-ALCOHOL OXIDASE"/>
    <property type="match status" value="1"/>
</dbReference>
<evidence type="ECO:0000313" key="16">
    <source>
        <dbReference type="EMBL" id="AGC65582.1"/>
    </source>
</evidence>
<comment type="subcellular location">
    <subcellularLocation>
        <location evidence="3 12">Membrane</location>
    </subcellularLocation>
</comment>
<evidence type="ECO:0000259" key="14">
    <source>
        <dbReference type="Pfam" id="PF00732"/>
    </source>
</evidence>
<keyword evidence="8 13" id="KW-0274">FAD</keyword>
<evidence type="ECO:0000256" key="1">
    <source>
        <dbReference type="ARBA" id="ARBA00000920"/>
    </source>
</evidence>
<protein>
    <recommendedName>
        <fullName evidence="5 12">Long-chain-alcohol oxidase</fullName>
        <ecNumber evidence="5 12">1.1.3.20</ecNumber>
    </recommendedName>
</protein>
<evidence type="ECO:0000256" key="3">
    <source>
        <dbReference type="ARBA" id="ARBA00004370"/>
    </source>
</evidence>
<keyword evidence="6" id="KW-0285">Flavoprotein</keyword>
<dbReference type="Pfam" id="PF00732">
    <property type="entry name" value="GMC_oxred_N"/>
    <property type="match status" value="1"/>
</dbReference>
<dbReference type="PANTHER" id="PTHR46056:SF12">
    <property type="entry name" value="LONG-CHAIN-ALCOHOL OXIDASE"/>
    <property type="match status" value="1"/>
</dbReference>
<evidence type="ECO:0000256" key="5">
    <source>
        <dbReference type="ARBA" id="ARBA00013125"/>
    </source>
</evidence>
<feature type="binding site" evidence="13">
    <location>
        <begin position="211"/>
        <end position="226"/>
    </location>
    <ligand>
        <name>FAD</name>
        <dbReference type="ChEBI" id="CHEBI:57692"/>
    </ligand>
</feature>
<keyword evidence="10 12" id="KW-0560">Oxidoreductase</keyword>
<comment type="similarity">
    <text evidence="4 12">Belongs to the GMC oxidoreductase family.</text>
</comment>